<dbReference type="Pfam" id="PF09286">
    <property type="entry name" value="Pro-kuma_activ"/>
    <property type="match status" value="1"/>
</dbReference>
<dbReference type="GO" id="GO:0004252">
    <property type="term" value="F:serine-type endopeptidase activity"/>
    <property type="evidence" value="ECO:0007669"/>
    <property type="project" value="InterPro"/>
</dbReference>
<reference evidence="12 13" key="1">
    <citation type="submission" date="2014-06" db="EMBL/GenBank/DDBJ databases">
        <title>Evolutionary Origins and Diversification of the Mycorrhizal Mutualists.</title>
        <authorList>
            <consortium name="DOE Joint Genome Institute"/>
            <consortium name="Mycorrhizal Genomics Consortium"/>
            <person name="Kohler A."/>
            <person name="Kuo A."/>
            <person name="Nagy L.G."/>
            <person name="Floudas D."/>
            <person name="Copeland A."/>
            <person name="Barry K.W."/>
            <person name="Cichocki N."/>
            <person name="Veneault-Fourrey C."/>
            <person name="LaButti K."/>
            <person name="Lindquist E.A."/>
            <person name="Lipzen A."/>
            <person name="Lundell T."/>
            <person name="Morin E."/>
            <person name="Murat C."/>
            <person name="Riley R."/>
            <person name="Ohm R."/>
            <person name="Sun H."/>
            <person name="Tunlid A."/>
            <person name="Henrissat B."/>
            <person name="Grigoriev I.V."/>
            <person name="Hibbett D.S."/>
            <person name="Martin F."/>
        </authorList>
    </citation>
    <scope>NUCLEOTIDE SEQUENCE [LARGE SCALE GENOMIC DNA]</scope>
    <source>
        <strain evidence="12 13">SS14</strain>
    </source>
</reference>
<proteinExistence type="predicted"/>
<dbReference type="SUPFAM" id="SSF52743">
    <property type="entry name" value="Subtilisin-like"/>
    <property type="match status" value="1"/>
</dbReference>
<dbReference type="Proteomes" id="UP000054279">
    <property type="component" value="Unassembled WGS sequence"/>
</dbReference>
<gene>
    <name evidence="12" type="ORF">M422DRAFT_259419</name>
</gene>
<name>A0A0C9UT35_SPHS4</name>
<dbReference type="OrthoDB" id="409122at2759"/>
<comment type="subcellular location">
    <subcellularLocation>
        <location evidence="2">Secreted</location>
        <location evidence="2">Extracellular space</location>
    </subcellularLocation>
</comment>
<dbReference type="PANTHER" id="PTHR14218">
    <property type="entry name" value="PROTEASE S8 TRIPEPTIDYL PEPTIDASE I CLN2"/>
    <property type="match status" value="1"/>
</dbReference>
<comment type="cofactor">
    <cofactor evidence="1">
        <name>Ca(2+)</name>
        <dbReference type="ChEBI" id="CHEBI:29108"/>
    </cofactor>
</comment>
<keyword evidence="4" id="KW-0479">Metal-binding</keyword>
<keyword evidence="3" id="KW-0645">Protease</keyword>
<dbReference type="GO" id="GO:0005576">
    <property type="term" value="C:extracellular region"/>
    <property type="evidence" value="ECO:0007669"/>
    <property type="project" value="UniProtKB-SubCell"/>
</dbReference>
<dbReference type="HOGENOM" id="CLU_013783_3_1_1"/>
<feature type="chain" id="PRO_5002214476" description="Peptidase S53 domain-containing protein" evidence="10">
    <location>
        <begin position="23"/>
        <end position="470"/>
    </location>
</feature>
<dbReference type="SMART" id="SM00944">
    <property type="entry name" value="Pro-kuma_activ"/>
    <property type="match status" value="1"/>
</dbReference>
<evidence type="ECO:0000256" key="8">
    <source>
        <dbReference type="ARBA" id="ARBA00023145"/>
    </source>
</evidence>
<evidence type="ECO:0000256" key="9">
    <source>
        <dbReference type="PROSITE-ProRule" id="PRU01032"/>
    </source>
</evidence>
<accession>A0A0C9UT35</accession>
<comment type="caution">
    <text evidence="9">Lacks conserved residue(s) required for the propagation of feature annotation.</text>
</comment>
<dbReference type="InterPro" id="IPR030400">
    <property type="entry name" value="Sedolisin_dom"/>
</dbReference>
<sequence length="470" mass="49346">MGGFLVIGMASLILLPEGSIVAIFVAPNNETESLINDWLTANDIQATPIFPGRNWLRLNTTVGIENQAFDTQFSIFTQQETRQLTIRTLAYSVPATLKEHIELVHPTIAFPVLTQDASSFRVTPFNPTTVSPLVTNLNLISNAVPTSCNTVVTPACLQALYGLPASVPQQNVNQIDVGGFNNQFVQSADLKSFLSLLRTDINSNPNFSFVGVDGGTNSQSPAVAGGVPTTFVSLGTAGGIIGVFAVAETFLQANALPNVITGFFGINEADNPQSIATVICSVFMQFGPVESPSSLPLVTEVYPRVTSVGATTGISPETAATFSGGGFSNFFSFPSYQTSQVKSYLPRLGSTNTGNFNLLGRAYPDVSTQGQNILFFSGGIEVLGSSTAASIPIFVSAIAYINAHLAAAKLPPVGFLNPVLYHSPGAFNDIKKGSNPGCSTNGFPALAGWNPVTGVGTPNFASLKTIFGPT</sequence>
<dbReference type="InterPro" id="IPR050819">
    <property type="entry name" value="Tripeptidyl-peptidase_I"/>
</dbReference>
<feature type="domain" description="Peptidase S53" evidence="11">
    <location>
        <begin position="151"/>
        <end position="470"/>
    </location>
</feature>
<feature type="signal peptide" evidence="10">
    <location>
        <begin position="1"/>
        <end position="22"/>
    </location>
</feature>
<evidence type="ECO:0000256" key="2">
    <source>
        <dbReference type="ARBA" id="ARBA00004239"/>
    </source>
</evidence>
<dbReference type="PROSITE" id="PS51695">
    <property type="entry name" value="SEDOLISIN"/>
    <property type="match status" value="1"/>
</dbReference>
<evidence type="ECO:0000256" key="10">
    <source>
        <dbReference type="SAM" id="SignalP"/>
    </source>
</evidence>
<evidence type="ECO:0000256" key="4">
    <source>
        <dbReference type="ARBA" id="ARBA00022723"/>
    </source>
</evidence>
<dbReference type="GO" id="GO:0046872">
    <property type="term" value="F:metal ion binding"/>
    <property type="evidence" value="ECO:0007669"/>
    <property type="project" value="UniProtKB-KW"/>
</dbReference>
<protein>
    <recommendedName>
        <fullName evidence="11">Peptidase S53 domain-containing protein</fullName>
    </recommendedName>
</protein>
<evidence type="ECO:0000256" key="1">
    <source>
        <dbReference type="ARBA" id="ARBA00001913"/>
    </source>
</evidence>
<dbReference type="SUPFAM" id="SSF54897">
    <property type="entry name" value="Protease propeptides/inhibitors"/>
    <property type="match status" value="1"/>
</dbReference>
<keyword evidence="7" id="KW-0106">Calcium</keyword>
<keyword evidence="8" id="KW-0865">Zymogen</keyword>
<dbReference type="InterPro" id="IPR036852">
    <property type="entry name" value="Peptidase_S8/S53_dom_sf"/>
</dbReference>
<dbReference type="InterPro" id="IPR015366">
    <property type="entry name" value="S53_propep"/>
</dbReference>
<keyword evidence="5" id="KW-0378">Hydrolase</keyword>
<dbReference type="PANTHER" id="PTHR14218:SF15">
    <property type="entry name" value="TRIPEPTIDYL-PEPTIDASE 1"/>
    <property type="match status" value="1"/>
</dbReference>
<dbReference type="Gene3D" id="3.40.50.200">
    <property type="entry name" value="Peptidase S8/S53 domain"/>
    <property type="match status" value="1"/>
</dbReference>
<evidence type="ECO:0000256" key="5">
    <source>
        <dbReference type="ARBA" id="ARBA00022801"/>
    </source>
</evidence>
<organism evidence="12 13">
    <name type="scientific">Sphaerobolus stellatus (strain SS14)</name>
    <dbReference type="NCBI Taxonomy" id="990650"/>
    <lineage>
        <taxon>Eukaryota</taxon>
        <taxon>Fungi</taxon>
        <taxon>Dikarya</taxon>
        <taxon>Basidiomycota</taxon>
        <taxon>Agaricomycotina</taxon>
        <taxon>Agaricomycetes</taxon>
        <taxon>Phallomycetidae</taxon>
        <taxon>Geastrales</taxon>
        <taxon>Sphaerobolaceae</taxon>
        <taxon>Sphaerobolus</taxon>
    </lineage>
</organism>
<evidence type="ECO:0000256" key="6">
    <source>
        <dbReference type="ARBA" id="ARBA00022825"/>
    </source>
</evidence>
<evidence type="ECO:0000313" key="12">
    <source>
        <dbReference type="EMBL" id="KIJ38024.1"/>
    </source>
</evidence>
<evidence type="ECO:0000256" key="3">
    <source>
        <dbReference type="ARBA" id="ARBA00022670"/>
    </source>
</evidence>
<keyword evidence="6" id="KW-0720">Serine protease</keyword>
<evidence type="ECO:0000313" key="13">
    <source>
        <dbReference type="Proteomes" id="UP000054279"/>
    </source>
</evidence>
<keyword evidence="10" id="KW-0732">Signal</keyword>
<evidence type="ECO:0000259" key="11">
    <source>
        <dbReference type="PROSITE" id="PS51695"/>
    </source>
</evidence>
<evidence type="ECO:0000256" key="7">
    <source>
        <dbReference type="ARBA" id="ARBA00022837"/>
    </source>
</evidence>
<dbReference type="GO" id="GO:0006508">
    <property type="term" value="P:proteolysis"/>
    <property type="evidence" value="ECO:0007669"/>
    <property type="project" value="UniProtKB-KW"/>
</dbReference>
<dbReference type="AlphaFoldDB" id="A0A0C9UT35"/>
<keyword evidence="13" id="KW-1185">Reference proteome</keyword>
<dbReference type="GO" id="GO:0008240">
    <property type="term" value="F:tripeptidyl-peptidase activity"/>
    <property type="evidence" value="ECO:0007669"/>
    <property type="project" value="TreeGrafter"/>
</dbReference>
<dbReference type="CDD" id="cd04056">
    <property type="entry name" value="Peptidases_S53"/>
    <property type="match status" value="1"/>
</dbReference>
<dbReference type="EMBL" id="KN837164">
    <property type="protein sequence ID" value="KIJ38024.1"/>
    <property type="molecule type" value="Genomic_DNA"/>
</dbReference>